<keyword evidence="3" id="KW-1185">Reference proteome</keyword>
<feature type="domain" description="PDZ" evidence="1">
    <location>
        <begin position="18"/>
        <end position="82"/>
    </location>
</feature>
<organism evidence="2 3">
    <name type="scientific">Ruminiclostridium hungatei</name>
    <name type="common">Clostridium hungatei</name>
    <dbReference type="NCBI Taxonomy" id="48256"/>
    <lineage>
        <taxon>Bacteria</taxon>
        <taxon>Bacillati</taxon>
        <taxon>Bacillota</taxon>
        <taxon>Clostridia</taxon>
        <taxon>Eubacteriales</taxon>
        <taxon>Oscillospiraceae</taxon>
        <taxon>Ruminiclostridium</taxon>
    </lineage>
</organism>
<dbReference type="SUPFAM" id="SSF50156">
    <property type="entry name" value="PDZ domain-like"/>
    <property type="match status" value="1"/>
</dbReference>
<evidence type="ECO:0000259" key="1">
    <source>
        <dbReference type="SMART" id="SM00228"/>
    </source>
</evidence>
<dbReference type="InterPro" id="IPR001478">
    <property type="entry name" value="PDZ"/>
</dbReference>
<dbReference type="InterPro" id="IPR058240">
    <property type="entry name" value="rSAM_sf"/>
</dbReference>
<dbReference type="Gene3D" id="3.20.20.70">
    <property type="entry name" value="Aldolase class I"/>
    <property type="match status" value="1"/>
</dbReference>
<evidence type="ECO:0000313" key="3">
    <source>
        <dbReference type="Proteomes" id="UP000191554"/>
    </source>
</evidence>
<dbReference type="Proteomes" id="UP000191554">
    <property type="component" value="Unassembled WGS sequence"/>
</dbReference>
<dbReference type="InterPro" id="IPR036034">
    <property type="entry name" value="PDZ_sf"/>
</dbReference>
<dbReference type="STRING" id="48256.CLHUN_17980"/>
<reference evidence="2 3" key="1">
    <citation type="submission" date="2017-03" db="EMBL/GenBank/DDBJ databases">
        <title>Genome sequence of Clostridium hungatei DSM 14427.</title>
        <authorList>
            <person name="Poehlein A."/>
            <person name="Daniel R."/>
        </authorList>
    </citation>
    <scope>NUCLEOTIDE SEQUENCE [LARGE SCALE GENOMIC DNA]</scope>
    <source>
        <strain evidence="2 3">DSM 14427</strain>
    </source>
</reference>
<dbReference type="InterPro" id="IPR045375">
    <property type="entry name" value="Put_radical_SAM-like_N"/>
</dbReference>
<dbReference type="Pfam" id="PF04459">
    <property type="entry name" value="DUF512"/>
    <property type="match status" value="1"/>
</dbReference>
<proteinExistence type="predicted"/>
<sequence length="462" mass="52407">MRINGLFREETVYTDKTGGKVLYLSKNRIKICMVQPGSIAEEAGVEAGDFLMAINNKSIKDVFDYRYYQASEELLLEIEKSHGEIWEIEIDKDENEELGLEFEDSLIDGAKSCTNKCIFCFIDQLPKGMRETVYFKDDDSRLSFLTGNYVTLTNIKKDELKRIIHYRMSPINVSVHTTNPDLRRFMLGNRFAGDVLDKIRMLTDNGIEVNCQIVLCRNINDSEELDRTIADLSAQAPGIGSISIVPVGISRHRENLFDLVPFDKDSSFKVIEQVHRWQARLLKEKGTRLVYLSDEFYINAQVELPRFKDYEGFPQIENGVGMVAVLKKEVMDTLRHIKGGTLSEKRHISIATGRLVKKIILQLVEEIKSKFHGLEVEVYDIENNFFGPHVTVSGLLTGQDIAAQLTGRLLGQELLISRSMLRAGEEVLLDDYTVRQLEGELGVKIRIVDSGGENFVNALIGK</sequence>
<dbReference type="Pfam" id="PF17820">
    <property type="entry name" value="PDZ_6"/>
    <property type="match status" value="1"/>
</dbReference>
<dbReference type="EMBL" id="MZGX01000010">
    <property type="protein sequence ID" value="OPX44244.1"/>
    <property type="molecule type" value="Genomic_DNA"/>
</dbReference>
<dbReference type="SMART" id="SM00228">
    <property type="entry name" value="PDZ"/>
    <property type="match status" value="1"/>
</dbReference>
<name>A0A1V4SK99_RUMHU</name>
<comment type="caution">
    <text evidence="2">The sequence shown here is derived from an EMBL/GenBank/DDBJ whole genome shotgun (WGS) entry which is preliminary data.</text>
</comment>
<gene>
    <name evidence="2" type="ORF">CLHUN_17980</name>
</gene>
<accession>A0A1V4SK99</accession>
<dbReference type="SUPFAM" id="SSF102114">
    <property type="entry name" value="Radical SAM enzymes"/>
    <property type="match status" value="1"/>
</dbReference>
<dbReference type="Gene3D" id="2.30.42.10">
    <property type="match status" value="1"/>
</dbReference>
<dbReference type="AlphaFoldDB" id="A0A1V4SK99"/>
<dbReference type="InterPro" id="IPR007549">
    <property type="entry name" value="DUF512"/>
</dbReference>
<protein>
    <recommendedName>
        <fullName evidence="1">PDZ domain-containing protein</fullName>
    </recommendedName>
</protein>
<evidence type="ECO:0000313" key="2">
    <source>
        <dbReference type="EMBL" id="OPX44244.1"/>
    </source>
</evidence>
<dbReference type="InterPro" id="IPR041489">
    <property type="entry name" value="PDZ_6"/>
</dbReference>
<dbReference type="InterPro" id="IPR013785">
    <property type="entry name" value="Aldolase_TIM"/>
</dbReference>
<dbReference type="Pfam" id="PF19238">
    <property type="entry name" value="Radical_SAM_2"/>
    <property type="match status" value="1"/>
</dbReference>